<accession>A0AA38ULA3</accession>
<reference evidence="1" key="1">
    <citation type="submission" date="2022-08" db="EMBL/GenBank/DDBJ databases">
        <authorList>
            <consortium name="DOE Joint Genome Institute"/>
            <person name="Min B."/>
            <person name="Riley R."/>
            <person name="Sierra-Patev S."/>
            <person name="Naranjo-Ortiz M."/>
            <person name="Looney B."/>
            <person name="Konkel Z."/>
            <person name="Slot J.C."/>
            <person name="Sakamoto Y."/>
            <person name="Steenwyk J.L."/>
            <person name="Rokas A."/>
            <person name="Carro J."/>
            <person name="Camarero S."/>
            <person name="Ferreira P."/>
            <person name="Molpeceres G."/>
            <person name="Ruiz-Duenas F.J."/>
            <person name="Serrano A."/>
            <person name="Henrissat B."/>
            <person name="Drula E."/>
            <person name="Hughes K.W."/>
            <person name="Mata J.L."/>
            <person name="Ishikawa N.K."/>
            <person name="Vargas-Isla R."/>
            <person name="Ushijima S."/>
            <person name="Smith C.A."/>
            <person name="Ahrendt S."/>
            <person name="Andreopoulos W."/>
            <person name="He G."/>
            <person name="Labutti K."/>
            <person name="Lipzen A."/>
            <person name="Ng V."/>
            <person name="Sandor L."/>
            <person name="Barry K."/>
            <person name="Martinez A.T."/>
            <person name="Xiao Y."/>
            <person name="Gibbons J.G."/>
            <person name="Terashima K."/>
            <person name="Hibbett D.S."/>
            <person name="Grigoriev I.V."/>
        </authorList>
    </citation>
    <scope>NUCLEOTIDE SEQUENCE</scope>
    <source>
        <strain evidence="1">TFB9207</strain>
    </source>
</reference>
<name>A0AA38ULA3_9AGAR</name>
<evidence type="ECO:0000313" key="1">
    <source>
        <dbReference type="EMBL" id="KAJ3845399.1"/>
    </source>
</evidence>
<dbReference type="AlphaFoldDB" id="A0AA38ULA3"/>
<proteinExistence type="predicted"/>
<evidence type="ECO:0000313" key="2">
    <source>
        <dbReference type="Proteomes" id="UP001163846"/>
    </source>
</evidence>
<comment type="caution">
    <text evidence="1">The sequence shown here is derived from an EMBL/GenBank/DDBJ whole genome shotgun (WGS) entry which is preliminary data.</text>
</comment>
<gene>
    <name evidence="1" type="ORF">F5878DRAFT_206532</name>
</gene>
<dbReference type="Proteomes" id="UP001163846">
    <property type="component" value="Unassembled WGS sequence"/>
</dbReference>
<sequence>MKSSLSLPNELLHTIIEYIAYTPGSLPLPGHSSSRSLFKRASPELLVLSVVDWRLRQACLPFLFANIKTEYQWDAMKFRDYLALFSRFTKVLVIGFFFRAGTGDQILTQILPELKHLLFVELHDCCTRTDLFRTILAQPAVSSVLVHDLPHESMCNNDLSKVIIDSQNANHAFTPHFQMYLNQGMRLACLELPILTPSGVVQSDFKLLNGLEKIQVHTMDADSGLISSSWLSALSSLHPTLNEFWLLHYTHDRSGRQTTPFLSTFFEESRKQDLEKFIIIRQIGLCRAPGHPSQEWHVMGIDLKLKLLCTSLLEILMLTASSFPKLKTLTLDLVLLNTMYRIVRHPIYVYLARANSLISE</sequence>
<keyword evidence="2" id="KW-1185">Reference proteome</keyword>
<dbReference type="EMBL" id="MU805937">
    <property type="protein sequence ID" value="KAJ3845399.1"/>
    <property type="molecule type" value="Genomic_DNA"/>
</dbReference>
<protein>
    <submittedName>
        <fullName evidence="1">Uncharacterized protein</fullName>
    </submittedName>
</protein>
<organism evidence="1 2">
    <name type="scientific">Lentinula raphanica</name>
    <dbReference type="NCBI Taxonomy" id="153919"/>
    <lineage>
        <taxon>Eukaryota</taxon>
        <taxon>Fungi</taxon>
        <taxon>Dikarya</taxon>
        <taxon>Basidiomycota</taxon>
        <taxon>Agaricomycotina</taxon>
        <taxon>Agaricomycetes</taxon>
        <taxon>Agaricomycetidae</taxon>
        <taxon>Agaricales</taxon>
        <taxon>Marasmiineae</taxon>
        <taxon>Omphalotaceae</taxon>
        <taxon>Lentinula</taxon>
    </lineage>
</organism>